<accession>A0A8S5VUE3</accession>
<dbReference type="EMBL" id="BK035393">
    <property type="protein sequence ID" value="DAG97980.1"/>
    <property type="molecule type" value="Genomic_DNA"/>
</dbReference>
<sequence>MAIKLFDLIDSMWDDGKWEKISESDKRSHYFMIQRFMSIMYIDETSRMNLEQINYARVVDFWREVMKRRYKSKPQFLFTKTKKLEKEKEKKITVDAEVINFYMKHNELDRRDFDMLFKMFPDALNDELKVYERNM</sequence>
<reference evidence="1" key="1">
    <citation type="journal article" date="2021" name="Proc. Natl. Acad. Sci. U.S.A.">
        <title>A Catalog of Tens of Thousands of Viruses from Human Metagenomes Reveals Hidden Associations with Chronic Diseases.</title>
        <authorList>
            <person name="Tisza M.J."/>
            <person name="Buck C.B."/>
        </authorList>
    </citation>
    <scope>NUCLEOTIDE SEQUENCE</scope>
    <source>
        <strain evidence="1">CtASH1</strain>
    </source>
</reference>
<protein>
    <submittedName>
        <fullName evidence="1">Uncharacterized protein</fullName>
    </submittedName>
</protein>
<proteinExistence type="predicted"/>
<name>A0A8S5VUE3_9CAUD</name>
<evidence type="ECO:0000313" key="1">
    <source>
        <dbReference type="EMBL" id="DAG97980.1"/>
    </source>
</evidence>
<organism evidence="1">
    <name type="scientific">Ackermannviridae sp</name>
    <dbReference type="NCBI Taxonomy" id="2831612"/>
    <lineage>
        <taxon>Viruses</taxon>
        <taxon>Duplodnaviria</taxon>
        <taxon>Heunggongvirae</taxon>
        <taxon>Uroviricota</taxon>
        <taxon>Caudoviricetes</taxon>
        <taxon>Pantevenvirales</taxon>
        <taxon>Ackermannviridae</taxon>
    </lineage>
</organism>